<keyword evidence="1" id="KW-1133">Transmembrane helix</keyword>
<dbReference type="EMBL" id="RKLQ01000002">
    <property type="protein sequence ID" value="MBX0304086.1"/>
    <property type="molecule type" value="Genomic_DNA"/>
</dbReference>
<accession>A0A8J7YLN1</accession>
<comment type="caution">
    <text evidence="2">The sequence shown here is derived from an EMBL/GenBank/DDBJ whole genome shotgun (WGS) entry which is preliminary data.</text>
</comment>
<sequence length="90" mass="9605">MALGQLELALRVLAGLFVIVAPTLLFLGLWRGLQSMQDDALVRRVRERAEADDASGLSLSPTASPDSPVVTCPTCGAGNRDDTAYCRQCL</sequence>
<gene>
    <name evidence="2" type="ORF">EGD98_10445</name>
</gene>
<evidence type="ECO:0000256" key="1">
    <source>
        <dbReference type="SAM" id="Phobius"/>
    </source>
</evidence>
<dbReference type="RefSeq" id="WP_220588319.1">
    <property type="nucleotide sequence ID" value="NZ_RKLQ01000002.1"/>
</dbReference>
<keyword evidence="3" id="KW-1185">Reference proteome</keyword>
<feature type="transmembrane region" description="Helical" evidence="1">
    <location>
        <begin position="12"/>
        <end position="33"/>
    </location>
</feature>
<protein>
    <submittedName>
        <fullName evidence="2">Zinc ribbon domain-containing protein</fullName>
    </submittedName>
</protein>
<reference evidence="2" key="1">
    <citation type="submission" date="2021-06" db="EMBL/GenBank/DDBJ databases">
        <title>Halomicroarcula sp. F24A a new haloarchaeum isolated from saline soil.</title>
        <authorList>
            <person name="Duran-Viseras A."/>
            <person name="Sanchez-Porro C."/>
            <person name="Ventosa A."/>
        </authorList>
    </citation>
    <scope>NUCLEOTIDE SEQUENCE</scope>
    <source>
        <strain evidence="2">F24A</strain>
    </source>
</reference>
<evidence type="ECO:0000313" key="3">
    <source>
        <dbReference type="Proteomes" id="UP000783863"/>
    </source>
</evidence>
<name>A0A8J7YLN1_9EURY</name>
<keyword evidence="1" id="KW-0472">Membrane</keyword>
<proteinExistence type="predicted"/>
<dbReference type="AlphaFoldDB" id="A0A8J7YLN1"/>
<evidence type="ECO:0000313" key="2">
    <source>
        <dbReference type="EMBL" id="MBX0304086.1"/>
    </source>
</evidence>
<dbReference type="Proteomes" id="UP000783863">
    <property type="component" value="Unassembled WGS sequence"/>
</dbReference>
<organism evidence="2 3">
    <name type="scientific">Haloarcula salinisoli</name>
    <dbReference type="NCBI Taxonomy" id="2487746"/>
    <lineage>
        <taxon>Archaea</taxon>
        <taxon>Methanobacteriati</taxon>
        <taxon>Methanobacteriota</taxon>
        <taxon>Stenosarchaea group</taxon>
        <taxon>Halobacteria</taxon>
        <taxon>Halobacteriales</taxon>
        <taxon>Haloarculaceae</taxon>
        <taxon>Haloarcula</taxon>
    </lineage>
</organism>
<keyword evidence="1" id="KW-0812">Transmembrane</keyword>